<keyword evidence="2" id="KW-1133">Transmembrane helix</keyword>
<dbReference type="EMBL" id="JAYMYS010000006">
    <property type="protein sequence ID" value="KAK7388018.1"/>
    <property type="molecule type" value="Genomic_DNA"/>
</dbReference>
<keyword evidence="4" id="KW-1185">Reference proteome</keyword>
<feature type="transmembrane region" description="Helical" evidence="2">
    <location>
        <begin position="46"/>
        <end position="78"/>
    </location>
</feature>
<evidence type="ECO:0000256" key="1">
    <source>
        <dbReference type="SAM" id="MobiDB-lite"/>
    </source>
</evidence>
<evidence type="ECO:0000313" key="4">
    <source>
        <dbReference type="Proteomes" id="UP001386955"/>
    </source>
</evidence>
<keyword evidence="2" id="KW-0812">Transmembrane</keyword>
<protein>
    <submittedName>
        <fullName evidence="3">Uncharacterized protein</fullName>
    </submittedName>
</protein>
<organism evidence="3 4">
    <name type="scientific">Psophocarpus tetragonolobus</name>
    <name type="common">Winged bean</name>
    <name type="synonym">Dolichos tetragonolobus</name>
    <dbReference type="NCBI Taxonomy" id="3891"/>
    <lineage>
        <taxon>Eukaryota</taxon>
        <taxon>Viridiplantae</taxon>
        <taxon>Streptophyta</taxon>
        <taxon>Embryophyta</taxon>
        <taxon>Tracheophyta</taxon>
        <taxon>Spermatophyta</taxon>
        <taxon>Magnoliopsida</taxon>
        <taxon>eudicotyledons</taxon>
        <taxon>Gunneridae</taxon>
        <taxon>Pentapetalae</taxon>
        <taxon>rosids</taxon>
        <taxon>fabids</taxon>
        <taxon>Fabales</taxon>
        <taxon>Fabaceae</taxon>
        <taxon>Papilionoideae</taxon>
        <taxon>50 kb inversion clade</taxon>
        <taxon>NPAAA clade</taxon>
        <taxon>indigoferoid/millettioid clade</taxon>
        <taxon>Phaseoleae</taxon>
        <taxon>Psophocarpus</taxon>
    </lineage>
</organism>
<accession>A0AAN9XCB2</accession>
<name>A0AAN9XCB2_PSOTE</name>
<sequence length="92" mass="10186">MAPTSITKLADSNGCRKQRDKKKREWAGPDPGGSALITPQTNTGQVVFPFFVVVSFVIYWSNYEIMICCVLCLALASYREEVSLHRSKGSNA</sequence>
<keyword evidence="2" id="KW-0472">Membrane</keyword>
<gene>
    <name evidence="3" type="ORF">VNO78_22819</name>
</gene>
<reference evidence="3 4" key="1">
    <citation type="submission" date="2024-01" db="EMBL/GenBank/DDBJ databases">
        <title>The genomes of 5 underutilized Papilionoideae crops provide insights into root nodulation and disease resistanc.</title>
        <authorList>
            <person name="Jiang F."/>
        </authorList>
    </citation>
    <scope>NUCLEOTIDE SEQUENCE [LARGE SCALE GENOMIC DNA]</scope>
    <source>
        <strain evidence="3">DUOXIRENSHENG_FW03</strain>
        <tissue evidence="3">Leaves</tissue>
    </source>
</reference>
<feature type="region of interest" description="Disordered" evidence="1">
    <location>
        <begin position="1"/>
        <end position="37"/>
    </location>
</feature>
<evidence type="ECO:0000256" key="2">
    <source>
        <dbReference type="SAM" id="Phobius"/>
    </source>
</evidence>
<dbReference type="AlphaFoldDB" id="A0AAN9XCB2"/>
<dbReference type="Proteomes" id="UP001386955">
    <property type="component" value="Unassembled WGS sequence"/>
</dbReference>
<evidence type="ECO:0000313" key="3">
    <source>
        <dbReference type="EMBL" id="KAK7388018.1"/>
    </source>
</evidence>
<proteinExistence type="predicted"/>
<comment type="caution">
    <text evidence="3">The sequence shown here is derived from an EMBL/GenBank/DDBJ whole genome shotgun (WGS) entry which is preliminary data.</text>
</comment>